<feature type="domain" description="Ferritin-like diiron" evidence="3">
    <location>
        <begin position="26"/>
        <end position="61"/>
    </location>
</feature>
<evidence type="ECO:0000313" key="4">
    <source>
        <dbReference type="EMBL" id="KAK7812920.1"/>
    </source>
</evidence>
<dbReference type="GO" id="GO:0006826">
    <property type="term" value="P:iron ion transport"/>
    <property type="evidence" value="ECO:0007669"/>
    <property type="project" value="InterPro"/>
</dbReference>
<reference evidence="4 5" key="1">
    <citation type="journal article" date="2023" name="bioRxiv">
        <title>Conserved and derived expression patterns and positive selection on dental genes reveal complex evolutionary context of ever-growing rodent molars.</title>
        <authorList>
            <person name="Calamari Z.T."/>
            <person name="Song A."/>
            <person name="Cohen E."/>
            <person name="Akter M."/>
            <person name="Roy R.D."/>
            <person name="Hallikas O."/>
            <person name="Christensen M.M."/>
            <person name="Li P."/>
            <person name="Marangoni P."/>
            <person name="Jernvall J."/>
            <person name="Klein O.D."/>
        </authorList>
    </citation>
    <scope>NUCLEOTIDE SEQUENCE [LARGE SCALE GENOMIC DNA]</scope>
    <source>
        <strain evidence="4">V071</strain>
    </source>
</reference>
<comment type="caution">
    <text evidence="4">The sequence shown here is derived from an EMBL/GenBank/DDBJ whole genome shotgun (WGS) entry which is preliminary data.</text>
</comment>
<dbReference type="InterPro" id="IPR009078">
    <property type="entry name" value="Ferritin-like_SF"/>
</dbReference>
<dbReference type="AlphaFoldDB" id="A0AAW0IF63"/>
<dbReference type="Gene3D" id="1.20.1260.10">
    <property type="match status" value="1"/>
</dbReference>
<dbReference type="Proteomes" id="UP001488838">
    <property type="component" value="Unassembled WGS sequence"/>
</dbReference>
<dbReference type="GO" id="GO:0008198">
    <property type="term" value="F:ferrous iron binding"/>
    <property type="evidence" value="ECO:0007669"/>
    <property type="project" value="TreeGrafter"/>
</dbReference>
<evidence type="ECO:0000256" key="2">
    <source>
        <dbReference type="RuleBase" id="RU361145"/>
    </source>
</evidence>
<dbReference type="GO" id="GO:0006879">
    <property type="term" value="P:intracellular iron ion homeostasis"/>
    <property type="evidence" value="ECO:0007669"/>
    <property type="project" value="UniProtKB-KW"/>
</dbReference>
<comment type="function">
    <text evidence="2">Stores iron in a soluble, non-toxic, readily available form. Important for iron homeostasis. Iron is taken up in the ferrous form and deposited as ferric hydroxides after oxidation.</text>
</comment>
<dbReference type="InterPro" id="IPR009040">
    <property type="entry name" value="Ferritin-like_diiron"/>
</dbReference>
<dbReference type="GO" id="GO:0008199">
    <property type="term" value="F:ferric iron binding"/>
    <property type="evidence" value="ECO:0007669"/>
    <property type="project" value="InterPro"/>
</dbReference>
<dbReference type="SUPFAM" id="SSF47240">
    <property type="entry name" value="Ferritin-like"/>
    <property type="match status" value="1"/>
</dbReference>
<evidence type="ECO:0000259" key="3">
    <source>
        <dbReference type="PROSITE" id="PS50905"/>
    </source>
</evidence>
<dbReference type="InterPro" id="IPR001519">
    <property type="entry name" value="Ferritin"/>
</dbReference>
<keyword evidence="2" id="KW-0479">Metal-binding</keyword>
<gene>
    <name evidence="4" type="ORF">U0070_001028</name>
</gene>
<evidence type="ECO:0000313" key="5">
    <source>
        <dbReference type="Proteomes" id="UP001488838"/>
    </source>
</evidence>
<name>A0AAW0IF63_MYOGA</name>
<dbReference type="EMBL" id="JBBHLL010000142">
    <property type="protein sequence ID" value="KAK7812920.1"/>
    <property type="molecule type" value="Genomic_DNA"/>
</dbReference>
<dbReference type="GO" id="GO:0044754">
    <property type="term" value="C:autolysosome"/>
    <property type="evidence" value="ECO:0007669"/>
    <property type="project" value="UniProtKB-SubCell"/>
</dbReference>
<comment type="subcellular location">
    <subcellularLocation>
        <location evidence="1">Autolysosome</location>
    </subcellularLocation>
</comment>
<keyword evidence="2" id="KW-0409">Iron storage</keyword>
<dbReference type="PANTHER" id="PTHR11431:SF47">
    <property type="entry name" value="FERRITIN LIGHT CHAIN"/>
    <property type="match status" value="1"/>
</dbReference>
<dbReference type="PANTHER" id="PTHR11431">
    <property type="entry name" value="FERRITIN"/>
    <property type="match status" value="1"/>
</dbReference>
<proteinExistence type="inferred from homology"/>
<dbReference type="InterPro" id="IPR012347">
    <property type="entry name" value="Ferritin-like"/>
</dbReference>
<protein>
    <recommendedName>
        <fullName evidence="2">Ferritin</fullName>
    </recommendedName>
</protein>
<organism evidence="4 5">
    <name type="scientific">Myodes glareolus</name>
    <name type="common">Bank vole</name>
    <name type="synonym">Clethrionomys glareolus</name>
    <dbReference type="NCBI Taxonomy" id="447135"/>
    <lineage>
        <taxon>Eukaryota</taxon>
        <taxon>Metazoa</taxon>
        <taxon>Chordata</taxon>
        <taxon>Craniata</taxon>
        <taxon>Vertebrata</taxon>
        <taxon>Euteleostomi</taxon>
        <taxon>Mammalia</taxon>
        <taxon>Eutheria</taxon>
        <taxon>Euarchontoglires</taxon>
        <taxon>Glires</taxon>
        <taxon>Rodentia</taxon>
        <taxon>Myomorpha</taxon>
        <taxon>Muroidea</taxon>
        <taxon>Cricetidae</taxon>
        <taxon>Arvicolinae</taxon>
        <taxon>Myodes</taxon>
    </lineage>
</organism>
<keyword evidence="5" id="KW-1185">Reference proteome</keyword>
<keyword evidence="2" id="KW-0408">Iron</keyword>
<dbReference type="PROSITE" id="PS50905">
    <property type="entry name" value="FERRITIN_LIKE"/>
    <property type="match status" value="1"/>
</dbReference>
<sequence>MSGPASTVSLQVAPDCVSVMTSQVQQNYSTEVEAAVNRLVNLHLQASYTYLSLGYYFDGMM</sequence>
<evidence type="ECO:0000256" key="1">
    <source>
        <dbReference type="ARBA" id="ARBA00044942"/>
    </source>
</evidence>
<comment type="similarity">
    <text evidence="2">Belongs to the ferritin family.</text>
</comment>
<accession>A0AAW0IF63</accession>